<dbReference type="InterPro" id="IPR011989">
    <property type="entry name" value="ARM-like"/>
</dbReference>
<feature type="compositionally biased region" description="Basic and acidic residues" evidence="7">
    <location>
        <begin position="808"/>
        <end position="823"/>
    </location>
</feature>
<dbReference type="Pfam" id="PF01851">
    <property type="entry name" value="PC_rep"/>
    <property type="match status" value="1"/>
</dbReference>
<comment type="function">
    <text evidence="1 6">Acts as a regulatory subunit of the 26S proteasome which is involved in the ATP-dependent degradation of ubiquitinated proteins.</text>
</comment>
<accession>A0AAD7FL93</accession>
<dbReference type="GO" id="GO:0043161">
    <property type="term" value="P:proteasome-mediated ubiquitin-dependent protein catabolic process"/>
    <property type="evidence" value="ECO:0007669"/>
    <property type="project" value="TreeGrafter"/>
</dbReference>
<sequence>MRQSSSAAGVLALLQEPDPVFKQHALDVLIPLVPQFWAEISDHISLIEALHENEKLPKKARDSAALLASKVYYFLAVYDEALSFALGAGPAFEAEARAHGSEEYAETVLSKAIDKYIEVRAEEQQSGKSTKVDPRLQTLIENIFTRCIEEREYKQAIGIALESRRLDVIARIYEQTKDTSLLSYAMEGVLDTGFSLLYRDQVLSFLFPLFPQPVTGDISPHVHSLTRLLVTLSNPSLTVTFLTSLVPKEKLLAYQFAFDLVEGGSQDFLESVRSDLPEGDTNTKEIYDKLRSILTGQESVKLYLQFLKRNNHADLVILRNTKDVLEPRSSIYHTALTLQNAFMHSGTTSDIFLHENLDWLGLASNWSKFSATAGLGVIHKGYFEQGMTIVGPYLPQSGGESNIPGAAYSEGGALYALGLINAGCGGQVISYLRDTLKSAQGEVVQHGAALGLGVAAMGSKSADAFEDLKNTLFMDSAVAGEACGYAMGLIMLGTAATESVREMLVYARETQHEKIIRGLAVGVAFIFYGRQEEADQTIKVLLAEKDPILRYGGVYTLALAYSGTANNDAVRQLLHIAVSDTSDDVRRAAVTSLAFLLFKNPSQVPRIVQLLSESYNPHDAVEILEPMTKDSVDFVRQGAFIALGMILVQQSEASSPSLASTRALYHKVVSDKHEDPMARFGAALGQGFIDAGGRNVTISLQSRAGSRNTNAIVGMVMFCQFWYWYPLAHCACLAFDPTGIIGLNADLKAPKFEYVSNARPSLFAYPASTKPPKKEAVHKVATAVLSTTAKVKAREKKKAASDENAMETDDKPEGKKESEGDVEMKDDEPAGDISPINGSISNLAEDGKTSVKATKKAEPSSEMLPNLSRVTPTQLAYITFPPEGRFQPVRAVSAKPLPPSRGAKATSPASAGLVSEKYAGGGCILILSDRRPEEEAEFIDFAPPPAAPAPEAAAPAASAPASSATPVGPHIALDESSPEAGPPEPFEYPFEDDS</sequence>
<dbReference type="Pfam" id="PF21505">
    <property type="entry name" value="RPN2_N"/>
    <property type="match status" value="1"/>
</dbReference>
<dbReference type="EMBL" id="JARKIF010000009">
    <property type="protein sequence ID" value="KAJ7630834.1"/>
    <property type="molecule type" value="Genomic_DNA"/>
</dbReference>
<dbReference type="InterPro" id="IPR048570">
    <property type="entry name" value="PSMD1_RPN2_N"/>
</dbReference>
<feature type="domain" description="26S proteasome regulatory subunit RPN2 C-terminal" evidence="8">
    <location>
        <begin position="738"/>
        <end position="891"/>
    </location>
</feature>
<evidence type="ECO:0000259" key="8">
    <source>
        <dbReference type="Pfam" id="PF18004"/>
    </source>
</evidence>
<dbReference type="GO" id="GO:0030234">
    <property type="term" value="F:enzyme regulator activity"/>
    <property type="evidence" value="ECO:0007669"/>
    <property type="project" value="UniProtKB-UniRule"/>
</dbReference>
<dbReference type="FunFam" id="1.25.10.10:FF:000017">
    <property type="entry name" value="26S proteasome non-ATPase regulatory subunit 1"/>
    <property type="match status" value="1"/>
</dbReference>
<evidence type="ECO:0000256" key="6">
    <source>
        <dbReference type="PIRNR" id="PIRNR015947"/>
    </source>
</evidence>
<dbReference type="PIRSF" id="PIRSF015947">
    <property type="entry name" value="26S_Psome_Rpn2"/>
    <property type="match status" value="1"/>
</dbReference>
<keyword evidence="11" id="KW-1185">Reference proteome</keyword>
<organism evidence="10 11">
    <name type="scientific">Roridomyces roridus</name>
    <dbReference type="NCBI Taxonomy" id="1738132"/>
    <lineage>
        <taxon>Eukaryota</taxon>
        <taxon>Fungi</taxon>
        <taxon>Dikarya</taxon>
        <taxon>Basidiomycota</taxon>
        <taxon>Agaricomycotina</taxon>
        <taxon>Agaricomycetes</taxon>
        <taxon>Agaricomycetidae</taxon>
        <taxon>Agaricales</taxon>
        <taxon>Marasmiineae</taxon>
        <taxon>Mycenaceae</taxon>
        <taxon>Roridomyces</taxon>
    </lineage>
</organism>
<dbReference type="SUPFAM" id="SSF48371">
    <property type="entry name" value="ARM repeat"/>
    <property type="match status" value="1"/>
</dbReference>
<feature type="region of interest" description="Disordered" evidence="7">
    <location>
        <begin position="792"/>
        <end position="863"/>
    </location>
</feature>
<dbReference type="GO" id="GO:0005634">
    <property type="term" value="C:nucleus"/>
    <property type="evidence" value="ECO:0007669"/>
    <property type="project" value="TreeGrafter"/>
</dbReference>
<proteinExistence type="inferred from homology"/>
<dbReference type="Proteomes" id="UP001221142">
    <property type="component" value="Unassembled WGS sequence"/>
</dbReference>
<evidence type="ECO:0000313" key="10">
    <source>
        <dbReference type="EMBL" id="KAJ7630834.1"/>
    </source>
</evidence>
<evidence type="ECO:0000256" key="4">
    <source>
        <dbReference type="ARBA" id="ARBA00022737"/>
    </source>
</evidence>
<reference evidence="10" key="1">
    <citation type="submission" date="2023-03" db="EMBL/GenBank/DDBJ databases">
        <title>Massive genome expansion in bonnet fungi (Mycena s.s.) driven by repeated elements and novel gene families across ecological guilds.</title>
        <authorList>
            <consortium name="Lawrence Berkeley National Laboratory"/>
            <person name="Harder C.B."/>
            <person name="Miyauchi S."/>
            <person name="Viragh M."/>
            <person name="Kuo A."/>
            <person name="Thoen E."/>
            <person name="Andreopoulos B."/>
            <person name="Lu D."/>
            <person name="Skrede I."/>
            <person name="Drula E."/>
            <person name="Henrissat B."/>
            <person name="Morin E."/>
            <person name="Kohler A."/>
            <person name="Barry K."/>
            <person name="LaButti K."/>
            <person name="Morin E."/>
            <person name="Salamov A."/>
            <person name="Lipzen A."/>
            <person name="Mereny Z."/>
            <person name="Hegedus B."/>
            <person name="Baldrian P."/>
            <person name="Stursova M."/>
            <person name="Weitz H."/>
            <person name="Taylor A."/>
            <person name="Grigoriev I.V."/>
            <person name="Nagy L.G."/>
            <person name="Martin F."/>
            <person name="Kauserud H."/>
        </authorList>
    </citation>
    <scope>NUCLEOTIDE SEQUENCE</scope>
    <source>
        <strain evidence="10">9284</strain>
    </source>
</reference>
<evidence type="ECO:0000313" key="11">
    <source>
        <dbReference type="Proteomes" id="UP001221142"/>
    </source>
</evidence>
<evidence type="ECO:0000256" key="3">
    <source>
        <dbReference type="ARBA" id="ARBA00015684"/>
    </source>
</evidence>
<feature type="region of interest" description="Disordered" evidence="7">
    <location>
        <begin position="941"/>
        <end position="994"/>
    </location>
</feature>
<feature type="domain" description="26S proteasome non-ATPase regulatory subunit 1/RPN2 N-terminal" evidence="9">
    <location>
        <begin position="6"/>
        <end position="311"/>
    </location>
</feature>
<gene>
    <name evidence="10" type="ORF">FB45DRAFT_1058772</name>
</gene>
<dbReference type="PANTHER" id="PTHR10943:SF2">
    <property type="entry name" value="26S PROTEASOME NON-ATPASE REGULATORY SUBUNIT 1"/>
    <property type="match status" value="1"/>
</dbReference>
<dbReference type="GO" id="GO:0008540">
    <property type="term" value="C:proteasome regulatory particle, base subcomplex"/>
    <property type="evidence" value="ECO:0007669"/>
    <property type="project" value="UniProtKB-UniRule"/>
</dbReference>
<name>A0AAD7FL93_9AGAR</name>
<dbReference type="InterPro" id="IPR040623">
    <property type="entry name" value="RPN2_C"/>
</dbReference>
<dbReference type="InterPro" id="IPR016642">
    <property type="entry name" value="26S_Psome_Rpn2"/>
</dbReference>
<evidence type="ECO:0000259" key="9">
    <source>
        <dbReference type="Pfam" id="PF21505"/>
    </source>
</evidence>
<dbReference type="PANTHER" id="PTHR10943">
    <property type="entry name" value="26S PROTEASOME NON-ATPASE REGULATORY SUBUNIT"/>
    <property type="match status" value="1"/>
</dbReference>
<dbReference type="AlphaFoldDB" id="A0AAD7FL93"/>
<dbReference type="Pfam" id="PF18004">
    <property type="entry name" value="RPN2_C"/>
    <property type="match status" value="1"/>
</dbReference>
<comment type="similarity">
    <text evidence="2 6">Belongs to the proteasome subunit S1 family.</text>
</comment>
<evidence type="ECO:0000256" key="1">
    <source>
        <dbReference type="ARBA" id="ARBA00002187"/>
    </source>
</evidence>
<dbReference type="InterPro" id="IPR016024">
    <property type="entry name" value="ARM-type_fold"/>
</dbReference>
<dbReference type="InterPro" id="IPR002015">
    <property type="entry name" value="Proteasome/cyclosome_rpt"/>
</dbReference>
<feature type="compositionally biased region" description="Basic and acidic residues" evidence="7">
    <location>
        <begin position="845"/>
        <end position="859"/>
    </location>
</feature>
<feature type="compositionally biased region" description="Low complexity" evidence="7">
    <location>
        <begin position="949"/>
        <end position="964"/>
    </location>
</feature>
<comment type="caution">
    <text evidence="10">The sequence shown here is derived from an EMBL/GenBank/DDBJ whole genome shotgun (WGS) entry which is preliminary data.</text>
</comment>
<keyword evidence="4" id="KW-0677">Repeat</keyword>
<dbReference type="GO" id="GO:0042176">
    <property type="term" value="P:regulation of protein catabolic process"/>
    <property type="evidence" value="ECO:0007669"/>
    <property type="project" value="UniProtKB-UniRule"/>
</dbReference>
<evidence type="ECO:0000256" key="5">
    <source>
        <dbReference type="ARBA" id="ARBA00022942"/>
    </source>
</evidence>
<dbReference type="Gene3D" id="1.25.10.10">
    <property type="entry name" value="Leucine-rich Repeat Variant"/>
    <property type="match status" value="1"/>
</dbReference>
<protein>
    <recommendedName>
        <fullName evidence="3 6">26S proteasome regulatory subunit RPN2</fullName>
    </recommendedName>
</protein>
<keyword evidence="5 6" id="KW-0647">Proteasome</keyword>
<dbReference type="GO" id="GO:0034515">
    <property type="term" value="C:proteasome storage granule"/>
    <property type="evidence" value="ECO:0007669"/>
    <property type="project" value="TreeGrafter"/>
</dbReference>
<evidence type="ECO:0000256" key="7">
    <source>
        <dbReference type="SAM" id="MobiDB-lite"/>
    </source>
</evidence>
<evidence type="ECO:0000256" key="2">
    <source>
        <dbReference type="ARBA" id="ARBA00006308"/>
    </source>
</evidence>